<evidence type="ECO:0000256" key="2">
    <source>
        <dbReference type="SAM" id="SignalP"/>
    </source>
</evidence>
<dbReference type="GeneID" id="301813287"/>
<feature type="region of interest" description="Disordered" evidence="1">
    <location>
        <begin position="48"/>
        <end position="80"/>
    </location>
</feature>
<feature type="compositionally biased region" description="Pro residues" evidence="1">
    <location>
        <begin position="104"/>
        <end position="118"/>
    </location>
</feature>
<dbReference type="SUPFAM" id="SSF56601">
    <property type="entry name" value="beta-lactamase/transpeptidase-like"/>
    <property type="match status" value="1"/>
</dbReference>
<feature type="region of interest" description="Disordered" evidence="1">
    <location>
        <begin position="92"/>
        <end position="120"/>
    </location>
</feature>
<name>A0A9X3M6T7_9CORY</name>
<dbReference type="AlphaFoldDB" id="A0A9X3M6T7"/>
<dbReference type="EMBL" id="JAKMUV010000007">
    <property type="protein sequence ID" value="MCZ9305261.1"/>
    <property type="molecule type" value="Genomic_DNA"/>
</dbReference>
<keyword evidence="2" id="KW-0732">Signal</keyword>
<evidence type="ECO:0000313" key="3">
    <source>
        <dbReference type="EMBL" id="MCZ9305261.1"/>
    </source>
</evidence>
<dbReference type="InterPro" id="IPR012338">
    <property type="entry name" value="Beta-lactam/transpept-like"/>
</dbReference>
<dbReference type="Gene3D" id="3.40.710.10">
    <property type="entry name" value="DD-peptidase/beta-lactamase superfamily"/>
    <property type="match status" value="1"/>
</dbReference>
<comment type="caution">
    <text evidence="3">The sequence shown here is derived from an EMBL/GenBank/DDBJ whole genome shotgun (WGS) entry which is preliminary data.</text>
</comment>
<keyword evidence="4" id="KW-1185">Reference proteome</keyword>
<accession>A0A9X3M6T7</accession>
<organism evidence="3 4">
    <name type="scientific">Corynebacterium macclintockiae</name>
    <dbReference type="NCBI Taxonomy" id="2913501"/>
    <lineage>
        <taxon>Bacteria</taxon>
        <taxon>Bacillati</taxon>
        <taxon>Actinomycetota</taxon>
        <taxon>Actinomycetes</taxon>
        <taxon>Mycobacteriales</taxon>
        <taxon>Corynebacteriaceae</taxon>
        <taxon>Corynebacterium</taxon>
    </lineage>
</organism>
<evidence type="ECO:0000313" key="4">
    <source>
        <dbReference type="Proteomes" id="UP001146505"/>
    </source>
</evidence>
<evidence type="ECO:0008006" key="5">
    <source>
        <dbReference type="Google" id="ProtNLM"/>
    </source>
</evidence>
<reference evidence="3" key="1">
    <citation type="submission" date="2022-02" db="EMBL/GenBank/DDBJ databases">
        <title>Corynebacterium sp. from urogenital microbiome.</title>
        <authorList>
            <person name="Cappelli E.A."/>
            <person name="Ribeiro T.G."/>
            <person name="Peixe L."/>
        </authorList>
    </citation>
    <scope>NUCLEOTIDE SEQUENCE</scope>
    <source>
        <strain evidence="3">C9Ua_112</strain>
    </source>
</reference>
<dbReference type="RefSeq" id="WP_269955004.1">
    <property type="nucleotide sequence ID" value="NZ_JAKMUV010000007.1"/>
</dbReference>
<proteinExistence type="predicted"/>
<sequence>MTFNFSQYTYRPRHAARDSRHSIAKGFATAAMTAAVGVAGLAVPANAAPAAPGPAGSVPPLPQVQLPQLPPPPKLPPVPQAVEDALNKLGMSANQIPGSSAPNRPVPNRPAPNRPAPNPGYKVRTIHNVPARTSLAVVTNNGIAKTPNADEARPGLSIVKLYMADYVLRYGDRSNSDRYLAERMIRFSDDGAASKINRKYPRAISTIAREYGLRNTRAAAHWGNSCTSATDTARFLHQLRIRHPRSAVLHWMRTAAPVAADGTRQDWGTVHLPGVNGTKWGWSDSGPQTLASASFGNGYTVASFSWGGRGVQNADTRAAAGYLR</sequence>
<feature type="chain" id="PRO_5040743403" description="Serine hydrolase" evidence="2">
    <location>
        <begin position="48"/>
        <end position="324"/>
    </location>
</feature>
<protein>
    <recommendedName>
        <fullName evidence="5">Serine hydrolase</fullName>
    </recommendedName>
</protein>
<feature type="compositionally biased region" description="Pro residues" evidence="1">
    <location>
        <begin position="57"/>
        <end position="79"/>
    </location>
</feature>
<dbReference type="Proteomes" id="UP001146505">
    <property type="component" value="Unassembled WGS sequence"/>
</dbReference>
<gene>
    <name evidence="3" type="ORF">L8U58_06960</name>
</gene>
<feature type="signal peptide" evidence="2">
    <location>
        <begin position="1"/>
        <end position="47"/>
    </location>
</feature>
<evidence type="ECO:0000256" key="1">
    <source>
        <dbReference type="SAM" id="MobiDB-lite"/>
    </source>
</evidence>